<dbReference type="EMBL" id="JAYMFH010000018">
    <property type="protein sequence ID" value="MEC4295855.1"/>
    <property type="molecule type" value="Genomic_DNA"/>
</dbReference>
<name>A0ABU6J1E3_9ACTN</name>
<keyword evidence="2" id="KW-0479">Metal-binding</keyword>
<dbReference type="SUPFAM" id="SSF49464">
    <property type="entry name" value="Carboxypeptidase regulatory domain-like"/>
    <property type="match status" value="1"/>
</dbReference>
<sequence length="267" mass="29435">MKAFLINVKNCVGCHDCQIGCKDEHCGNDWGEYAAPQPEVGQFWCKVNQYERGHKPHVKVSYVPTMCNHCGNAPCMAVAKDGAVYRREDGLVLIDPAKAKGQRQIVDACPYHAVYWNEELNIPQKCTGCAHLLDGDEPIKVPRCVDNCHVDVILFGEEEELGLDGTEEVLHPEYGTKPRVFYRGLPKKFIAGTVFDPAEDEIVEGATVTAIGEAGTYFATTDSWGDFWLRDLPDADWTVTIEAGGKKKTIQTSTVSEDKGLGDIALV</sequence>
<reference evidence="6 7" key="1">
    <citation type="submission" date="2024-01" db="EMBL/GenBank/DDBJ databases">
        <title>novel species in genus Adlercreutzia.</title>
        <authorList>
            <person name="Liu X."/>
        </authorList>
    </citation>
    <scope>NUCLEOTIDE SEQUENCE [LARGE SCALE GENOMIC DNA]</scope>
    <source>
        <strain evidence="6 7">R22</strain>
    </source>
</reference>
<evidence type="ECO:0000256" key="2">
    <source>
        <dbReference type="ARBA" id="ARBA00022723"/>
    </source>
</evidence>
<evidence type="ECO:0000256" key="4">
    <source>
        <dbReference type="ARBA" id="ARBA00023014"/>
    </source>
</evidence>
<gene>
    <name evidence="6" type="ORF">VJ920_11120</name>
</gene>
<comment type="caution">
    <text evidence="6">The sequence shown here is derived from an EMBL/GenBank/DDBJ whole genome shotgun (WGS) entry which is preliminary data.</text>
</comment>
<dbReference type="Gene3D" id="3.30.70.20">
    <property type="match status" value="2"/>
</dbReference>
<evidence type="ECO:0000259" key="5">
    <source>
        <dbReference type="Pfam" id="PF13247"/>
    </source>
</evidence>
<dbReference type="Pfam" id="PF13620">
    <property type="entry name" value="CarboxypepD_reg"/>
    <property type="match status" value="1"/>
</dbReference>
<dbReference type="InterPro" id="IPR050954">
    <property type="entry name" value="ET_IronSulfur_Cluster-Binding"/>
</dbReference>
<dbReference type="Gene3D" id="2.60.40.1120">
    <property type="entry name" value="Carboxypeptidase-like, regulatory domain"/>
    <property type="match status" value="1"/>
</dbReference>
<dbReference type="RefSeq" id="WP_326455163.1">
    <property type="nucleotide sequence ID" value="NZ_JAYMFH010000018.1"/>
</dbReference>
<evidence type="ECO:0000313" key="7">
    <source>
        <dbReference type="Proteomes" id="UP001343724"/>
    </source>
</evidence>
<proteinExistence type="predicted"/>
<dbReference type="InterPro" id="IPR017896">
    <property type="entry name" value="4Fe4S_Fe-S-bd"/>
</dbReference>
<keyword evidence="1" id="KW-0004">4Fe-4S</keyword>
<keyword evidence="7" id="KW-1185">Reference proteome</keyword>
<evidence type="ECO:0000256" key="3">
    <source>
        <dbReference type="ARBA" id="ARBA00023004"/>
    </source>
</evidence>
<keyword evidence="4" id="KW-0411">Iron-sulfur</keyword>
<evidence type="ECO:0000256" key="1">
    <source>
        <dbReference type="ARBA" id="ARBA00022485"/>
    </source>
</evidence>
<dbReference type="PANTHER" id="PTHR43177">
    <property type="entry name" value="PROTEIN NRFC"/>
    <property type="match status" value="1"/>
</dbReference>
<evidence type="ECO:0000313" key="6">
    <source>
        <dbReference type="EMBL" id="MEC4295855.1"/>
    </source>
</evidence>
<dbReference type="Proteomes" id="UP001343724">
    <property type="component" value="Unassembled WGS sequence"/>
</dbReference>
<dbReference type="InterPro" id="IPR008969">
    <property type="entry name" value="CarboxyPept-like_regulatory"/>
</dbReference>
<feature type="domain" description="4Fe-4S ferredoxin-type" evidence="5">
    <location>
        <begin position="58"/>
        <end position="157"/>
    </location>
</feature>
<dbReference type="SUPFAM" id="SSF54862">
    <property type="entry name" value="4Fe-4S ferredoxins"/>
    <property type="match status" value="1"/>
</dbReference>
<dbReference type="Pfam" id="PF13247">
    <property type="entry name" value="Fer4_11"/>
    <property type="match status" value="1"/>
</dbReference>
<organism evidence="6 7">
    <name type="scientific">Adlercreutzia shanghongiae</name>
    <dbReference type="NCBI Taxonomy" id="3111773"/>
    <lineage>
        <taxon>Bacteria</taxon>
        <taxon>Bacillati</taxon>
        <taxon>Actinomycetota</taxon>
        <taxon>Coriobacteriia</taxon>
        <taxon>Eggerthellales</taxon>
        <taxon>Eggerthellaceae</taxon>
        <taxon>Adlercreutzia</taxon>
    </lineage>
</organism>
<dbReference type="PANTHER" id="PTHR43177:SF3">
    <property type="entry name" value="PROTEIN NRFC HOMOLOG"/>
    <property type="match status" value="1"/>
</dbReference>
<keyword evidence="3" id="KW-0408">Iron</keyword>
<accession>A0ABU6J1E3</accession>
<protein>
    <submittedName>
        <fullName evidence="6">4Fe-4S dicluster domain-containing protein</fullName>
    </submittedName>
</protein>